<proteinExistence type="predicted"/>
<accession>A0A916RYH0</accession>
<dbReference type="Pfam" id="PF00296">
    <property type="entry name" value="Bac_luciferase"/>
    <property type="match status" value="1"/>
</dbReference>
<evidence type="ECO:0000259" key="5">
    <source>
        <dbReference type="Pfam" id="PF00296"/>
    </source>
</evidence>
<keyword evidence="7" id="KW-1185">Reference proteome</keyword>
<dbReference type="Proteomes" id="UP000636264">
    <property type="component" value="Unassembled WGS sequence"/>
</dbReference>
<dbReference type="AlphaFoldDB" id="A0A916RYH0"/>
<evidence type="ECO:0000313" key="6">
    <source>
        <dbReference type="EMBL" id="GGA75474.1"/>
    </source>
</evidence>
<gene>
    <name evidence="6" type="ORF">GCM10011385_31900</name>
</gene>
<dbReference type="EMBL" id="BMIF01000010">
    <property type="protein sequence ID" value="GGA75474.1"/>
    <property type="molecule type" value="Genomic_DNA"/>
</dbReference>
<reference evidence="6" key="2">
    <citation type="submission" date="2020-09" db="EMBL/GenBank/DDBJ databases">
        <authorList>
            <person name="Sun Q."/>
            <person name="Zhou Y."/>
        </authorList>
    </citation>
    <scope>NUCLEOTIDE SEQUENCE</scope>
    <source>
        <strain evidence="6">CGMCC 1.15320</strain>
    </source>
</reference>
<dbReference type="InterPro" id="IPR050172">
    <property type="entry name" value="SsuD_RutA_monooxygenase"/>
</dbReference>
<protein>
    <submittedName>
        <fullName evidence="6">Monooxygenase</fullName>
    </submittedName>
</protein>
<dbReference type="GO" id="GO:0008726">
    <property type="term" value="F:alkanesulfonate monooxygenase activity"/>
    <property type="evidence" value="ECO:0007669"/>
    <property type="project" value="TreeGrafter"/>
</dbReference>
<keyword evidence="2" id="KW-0288">FMN</keyword>
<dbReference type="PANTHER" id="PTHR42847">
    <property type="entry name" value="ALKANESULFONATE MONOOXYGENASE"/>
    <property type="match status" value="1"/>
</dbReference>
<dbReference type="PANTHER" id="PTHR42847:SF4">
    <property type="entry name" value="ALKANESULFONATE MONOOXYGENASE-RELATED"/>
    <property type="match status" value="1"/>
</dbReference>
<dbReference type="Gene3D" id="3.20.20.30">
    <property type="entry name" value="Luciferase-like domain"/>
    <property type="match status" value="1"/>
</dbReference>
<comment type="caution">
    <text evidence="6">The sequence shown here is derived from an EMBL/GenBank/DDBJ whole genome shotgun (WGS) entry which is preliminary data.</text>
</comment>
<keyword evidence="4 6" id="KW-0503">Monooxygenase</keyword>
<dbReference type="InterPro" id="IPR036661">
    <property type="entry name" value="Luciferase-like_sf"/>
</dbReference>
<evidence type="ECO:0000313" key="7">
    <source>
        <dbReference type="Proteomes" id="UP000636264"/>
    </source>
</evidence>
<name>A0A916RYH0_9HYPH</name>
<feature type="domain" description="Luciferase-like" evidence="5">
    <location>
        <begin position="5"/>
        <end position="321"/>
    </location>
</feature>
<dbReference type="InterPro" id="IPR011251">
    <property type="entry name" value="Luciferase-like_dom"/>
</dbReference>
<reference evidence="6" key="1">
    <citation type="journal article" date="2014" name="Int. J. Syst. Evol. Microbiol.">
        <title>Complete genome sequence of Corynebacterium casei LMG S-19264T (=DSM 44701T), isolated from a smear-ripened cheese.</title>
        <authorList>
            <consortium name="US DOE Joint Genome Institute (JGI-PGF)"/>
            <person name="Walter F."/>
            <person name="Albersmeier A."/>
            <person name="Kalinowski J."/>
            <person name="Ruckert C."/>
        </authorList>
    </citation>
    <scope>NUCLEOTIDE SEQUENCE</scope>
    <source>
        <strain evidence="6">CGMCC 1.15320</strain>
    </source>
</reference>
<keyword evidence="3" id="KW-0560">Oxidoreductase</keyword>
<dbReference type="SUPFAM" id="SSF51679">
    <property type="entry name" value="Bacterial luciferase-like"/>
    <property type="match status" value="1"/>
</dbReference>
<dbReference type="CDD" id="cd01094">
    <property type="entry name" value="Alkanesulfonate_monoxygenase"/>
    <property type="match status" value="1"/>
</dbReference>
<evidence type="ECO:0000256" key="3">
    <source>
        <dbReference type="ARBA" id="ARBA00023002"/>
    </source>
</evidence>
<dbReference type="GO" id="GO:0046306">
    <property type="term" value="P:alkanesulfonate catabolic process"/>
    <property type="evidence" value="ECO:0007669"/>
    <property type="project" value="TreeGrafter"/>
</dbReference>
<sequence>MRKVELGVFMPVGSNGFLMSKRTPRYHPTFELHRDIAQVAEDIGLDYLFWMGKWMGFGGASGFWENTIEPISMASALAPLTTRLKLFATINPLLFHPAVAAKIISTVDNISGGRFGINVVTGNTLEELEQMGVVPDGYSDYRYEYADEWLSVAKMLWSEERSTFEGRFFTLDNCVSNPKPLSKPYPKIVSAGLSGDGMAFAAKHSDYQFVGLRAADVLRMREAAAAQGREVKVVTSMFLVHGETDAAADREFEAIRDDLDVEAVENLIRSFERDNRDSYKDRTSHLRQPNTVGFGSGTPVMGSPDTMAQKLCEMIVESGIDGIQFTFVDFVKDLKFFGTEVLPKLKSMLARHDIVVADAPAMAAAA</sequence>
<evidence type="ECO:0000256" key="1">
    <source>
        <dbReference type="ARBA" id="ARBA00022630"/>
    </source>
</evidence>
<dbReference type="RefSeq" id="WP_188722093.1">
    <property type="nucleotide sequence ID" value="NZ_BMIF01000010.1"/>
</dbReference>
<organism evidence="6 7">
    <name type="scientific">Nitratireductor aestuarii</name>
    <dbReference type="NCBI Taxonomy" id="1735103"/>
    <lineage>
        <taxon>Bacteria</taxon>
        <taxon>Pseudomonadati</taxon>
        <taxon>Pseudomonadota</taxon>
        <taxon>Alphaproteobacteria</taxon>
        <taxon>Hyphomicrobiales</taxon>
        <taxon>Phyllobacteriaceae</taxon>
        <taxon>Nitratireductor</taxon>
    </lineage>
</organism>
<evidence type="ECO:0000256" key="2">
    <source>
        <dbReference type="ARBA" id="ARBA00022643"/>
    </source>
</evidence>
<keyword evidence="1" id="KW-0285">Flavoprotein</keyword>
<evidence type="ECO:0000256" key="4">
    <source>
        <dbReference type="ARBA" id="ARBA00023033"/>
    </source>
</evidence>